<keyword evidence="3" id="KW-0731">Sigma factor</keyword>
<dbReference type="Proteomes" id="UP000267585">
    <property type="component" value="Unassembled WGS sequence"/>
</dbReference>
<feature type="domain" description="RNA polymerase sigma factor 70 region 4 type 2" evidence="6">
    <location>
        <begin position="132"/>
        <end position="182"/>
    </location>
</feature>
<protein>
    <submittedName>
        <fullName evidence="7">RNA polymerase sigma-70 factor</fullName>
    </submittedName>
</protein>
<dbReference type="InterPro" id="IPR013249">
    <property type="entry name" value="RNA_pol_sigma70_r4_t2"/>
</dbReference>
<dbReference type="GO" id="GO:0016987">
    <property type="term" value="F:sigma factor activity"/>
    <property type="evidence" value="ECO:0007669"/>
    <property type="project" value="UniProtKB-KW"/>
</dbReference>
<dbReference type="GO" id="GO:0003677">
    <property type="term" value="F:DNA binding"/>
    <property type="evidence" value="ECO:0007669"/>
    <property type="project" value="InterPro"/>
</dbReference>
<evidence type="ECO:0000313" key="7">
    <source>
        <dbReference type="EMBL" id="RTE52127.1"/>
    </source>
</evidence>
<name>A0A3S0D3A7_9FLAO</name>
<dbReference type="Pfam" id="PF08281">
    <property type="entry name" value="Sigma70_r4_2"/>
    <property type="match status" value="1"/>
</dbReference>
<dbReference type="PANTHER" id="PTHR43133:SF46">
    <property type="entry name" value="RNA POLYMERASE SIGMA-70 FACTOR ECF SUBFAMILY"/>
    <property type="match status" value="1"/>
</dbReference>
<organism evidence="7 8">
    <name type="scientific">Arenibacter aquaticus</name>
    <dbReference type="NCBI Taxonomy" id="2489054"/>
    <lineage>
        <taxon>Bacteria</taxon>
        <taxon>Pseudomonadati</taxon>
        <taxon>Bacteroidota</taxon>
        <taxon>Flavobacteriia</taxon>
        <taxon>Flavobacteriales</taxon>
        <taxon>Flavobacteriaceae</taxon>
        <taxon>Arenibacter</taxon>
    </lineage>
</organism>
<comment type="caution">
    <text evidence="7">The sequence shown here is derived from an EMBL/GenBank/DDBJ whole genome shotgun (WGS) entry which is preliminary data.</text>
</comment>
<dbReference type="GO" id="GO:0006352">
    <property type="term" value="P:DNA-templated transcription initiation"/>
    <property type="evidence" value="ECO:0007669"/>
    <property type="project" value="InterPro"/>
</dbReference>
<dbReference type="RefSeq" id="WP_126163812.1">
    <property type="nucleotide sequence ID" value="NZ_RQPJ01000021.1"/>
</dbReference>
<comment type="similarity">
    <text evidence="1">Belongs to the sigma-70 factor family. ECF subfamily.</text>
</comment>
<feature type="domain" description="RNA polymerase sigma-70 region 2" evidence="5">
    <location>
        <begin position="28"/>
        <end position="93"/>
    </location>
</feature>
<dbReference type="Gene3D" id="1.10.10.10">
    <property type="entry name" value="Winged helix-like DNA-binding domain superfamily/Winged helix DNA-binding domain"/>
    <property type="match status" value="1"/>
</dbReference>
<evidence type="ECO:0000256" key="2">
    <source>
        <dbReference type="ARBA" id="ARBA00023015"/>
    </source>
</evidence>
<proteinExistence type="inferred from homology"/>
<evidence type="ECO:0000313" key="8">
    <source>
        <dbReference type="Proteomes" id="UP000267585"/>
    </source>
</evidence>
<reference evidence="7 8" key="1">
    <citation type="submission" date="2018-11" db="EMBL/GenBank/DDBJ databases">
        <title>Arenibacter aquaticus sp.nov., a marine bacterium isolated from surface seawater in the South China Sea.</title>
        <authorList>
            <person name="Guo J."/>
            <person name="Sun J."/>
        </authorList>
    </citation>
    <scope>NUCLEOTIDE SEQUENCE [LARGE SCALE GENOMIC DNA]</scope>
    <source>
        <strain evidence="7 8">GUO666</strain>
    </source>
</reference>
<dbReference type="InterPro" id="IPR007627">
    <property type="entry name" value="RNA_pol_sigma70_r2"/>
</dbReference>
<dbReference type="PANTHER" id="PTHR43133">
    <property type="entry name" value="RNA POLYMERASE ECF-TYPE SIGMA FACTO"/>
    <property type="match status" value="1"/>
</dbReference>
<dbReference type="InterPro" id="IPR013325">
    <property type="entry name" value="RNA_pol_sigma_r2"/>
</dbReference>
<dbReference type="Pfam" id="PF04542">
    <property type="entry name" value="Sigma70_r2"/>
    <property type="match status" value="1"/>
</dbReference>
<dbReference type="Gene3D" id="1.10.1740.10">
    <property type="match status" value="1"/>
</dbReference>
<dbReference type="NCBIfam" id="TIGR02937">
    <property type="entry name" value="sigma70-ECF"/>
    <property type="match status" value="1"/>
</dbReference>
<dbReference type="EMBL" id="RQPJ01000021">
    <property type="protein sequence ID" value="RTE52127.1"/>
    <property type="molecule type" value="Genomic_DNA"/>
</dbReference>
<dbReference type="InterPro" id="IPR014327">
    <property type="entry name" value="RNA_pol_sigma70_bacteroid"/>
</dbReference>
<sequence>MDKKLLSLAALRFHQFKEGDRRAFEFFFKQHFNNLVGFGIQFIGDEDKARSVAQDAFIKLWENREKVQKINGIKAFLYRSAKTDCLNLLRHHKVVQKYRSKTLHDRECSLHIEILNSMEFDSVTLSELEQHIEKSIEELPNKCKQVFVKKRLENKKNKEIAEELGITIKAVEANITRATKFLKLRLSNYVYLILIYCILRFL</sequence>
<evidence type="ECO:0000256" key="3">
    <source>
        <dbReference type="ARBA" id="ARBA00023082"/>
    </source>
</evidence>
<evidence type="ECO:0000256" key="1">
    <source>
        <dbReference type="ARBA" id="ARBA00010641"/>
    </source>
</evidence>
<evidence type="ECO:0000259" key="6">
    <source>
        <dbReference type="Pfam" id="PF08281"/>
    </source>
</evidence>
<evidence type="ECO:0000259" key="5">
    <source>
        <dbReference type="Pfam" id="PF04542"/>
    </source>
</evidence>
<gene>
    <name evidence="7" type="ORF">EHW67_18210</name>
</gene>
<dbReference type="NCBIfam" id="TIGR02985">
    <property type="entry name" value="Sig70_bacteroi1"/>
    <property type="match status" value="1"/>
</dbReference>
<evidence type="ECO:0000256" key="4">
    <source>
        <dbReference type="ARBA" id="ARBA00023163"/>
    </source>
</evidence>
<dbReference type="SUPFAM" id="SSF88946">
    <property type="entry name" value="Sigma2 domain of RNA polymerase sigma factors"/>
    <property type="match status" value="1"/>
</dbReference>
<dbReference type="AlphaFoldDB" id="A0A3S0D3A7"/>
<dbReference type="InterPro" id="IPR013324">
    <property type="entry name" value="RNA_pol_sigma_r3/r4-like"/>
</dbReference>
<dbReference type="InterPro" id="IPR039425">
    <property type="entry name" value="RNA_pol_sigma-70-like"/>
</dbReference>
<keyword evidence="2" id="KW-0805">Transcription regulation</keyword>
<dbReference type="SUPFAM" id="SSF88659">
    <property type="entry name" value="Sigma3 and sigma4 domains of RNA polymerase sigma factors"/>
    <property type="match status" value="1"/>
</dbReference>
<dbReference type="InterPro" id="IPR014284">
    <property type="entry name" value="RNA_pol_sigma-70_dom"/>
</dbReference>
<keyword evidence="8" id="KW-1185">Reference proteome</keyword>
<dbReference type="InterPro" id="IPR036388">
    <property type="entry name" value="WH-like_DNA-bd_sf"/>
</dbReference>
<keyword evidence="4" id="KW-0804">Transcription</keyword>
<accession>A0A3S0D3A7</accession>
<dbReference type="OrthoDB" id="759001at2"/>